<evidence type="ECO:0000313" key="2">
    <source>
        <dbReference type="EMBL" id="MCS3678457.1"/>
    </source>
</evidence>
<dbReference type="Pfam" id="PF02661">
    <property type="entry name" value="Fic"/>
    <property type="match status" value="1"/>
</dbReference>
<protein>
    <submittedName>
        <fullName evidence="4">Death-on-curing protein</fullName>
    </submittedName>
</protein>
<dbReference type="Proteomes" id="UP001155034">
    <property type="component" value="Unassembled WGS sequence"/>
</dbReference>
<dbReference type="InterPro" id="IPR036597">
    <property type="entry name" value="Fido-like_dom_sf"/>
</dbReference>
<dbReference type="Proteomes" id="UP001155144">
    <property type="component" value="Unassembled WGS sequence"/>
</dbReference>
<evidence type="ECO:0000313" key="3">
    <source>
        <dbReference type="EMBL" id="MCS3866231.1"/>
    </source>
</evidence>
<gene>
    <name evidence="5" type="ORF">GGP45_000845</name>
    <name evidence="2" type="ORF">GGP71_002388</name>
    <name evidence="3" type="ORF">GGP82_002802</name>
    <name evidence="6" type="ORF">GGP99_000813</name>
    <name evidence="4" type="ORF">GGQ01_001316</name>
</gene>
<name>A0A9X2UK53_9BACT</name>
<dbReference type="PANTHER" id="PTHR39426">
    <property type="entry name" value="HOMOLOGY TO DEATH-ON-CURING PROTEIN OF PHAGE P1"/>
    <property type="match status" value="1"/>
</dbReference>
<dbReference type="EMBL" id="JANTYZ010000010">
    <property type="protein sequence ID" value="MCS3866231.1"/>
    <property type="molecule type" value="Genomic_DNA"/>
</dbReference>
<dbReference type="GO" id="GO:0016301">
    <property type="term" value="F:kinase activity"/>
    <property type="evidence" value="ECO:0007669"/>
    <property type="project" value="InterPro"/>
</dbReference>
<dbReference type="EMBL" id="JANUBL010000001">
    <property type="protein sequence ID" value="MCS4120527.1"/>
    <property type="molecule type" value="Genomic_DNA"/>
</dbReference>
<proteinExistence type="predicted"/>
<dbReference type="InterPro" id="IPR053737">
    <property type="entry name" value="Type_II_TA_Toxin"/>
</dbReference>
<evidence type="ECO:0000313" key="7">
    <source>
        <dbReference type="Proteomes" id="UP001155040"/>
    </source>
</evidence>
<dbReference type="AlphaFoldDB" id="A0A9X2UK53"/>
<feature type="domain" description="Fido" evidence="1">
    <location>
        <begin position="7"/>
        <end position="124"/>
    </location>
</feature>
<dbReference type="Proteomes" id="UP001155027">
    <property type="component" value="Unassembled WGS sequence"/>
</dbReference>
<dbReference type="PROSITE" id="PS51459">
    <property type="entry name" value="FIDO"/>
    <property type="match status" value="1"/>
</dbReference>
<dbReference type="GeneID" id="83729830"/>
<dbReference type="RefSeq" id="WP_013062947.1">
    <property type="nucleotide sequence ID" value="NZ_CALTRV010000004.1"/>
</dbReference>
<dbReference type="InterPro" id="IPR006440">
    <property type="entry name" value="Doc"/>
</dbReference>
<dbReference type="InterPro" id="IPR003812">
    <property type="entry name" value="Fido"/>
</dbReference>
<dbReference type="PANTHER" id="PTHR39426:SF1">
    <property type="entry name" value="HOMOLOGY TO DEATH-ON-CURING PROTEIN OF PHAGE P1"/>
    <property type="match status" value="1"/>
</dbReference>
<dbReference type="SUPFAM" id="SSF140931">
    <property type="entry name" value="Fic-like"/>
    <property type="match status" value="1"/>
</dbReference>
<dbReference type="PIRSF" id="PIRSF018297">
    <property type="entry name" value="Doc"/>
    <property type="match status" value="1"/>
</dbReference>
<evidence type="ECO:0000259" key="1">
    <source>
        <dbReference type="PROSITE" id="PS51459"/>
    </source>
</evidence>
<dbReference type="Gene3D" id="1.20.120.1870">
    <property type="entry name" value="Fic/DOC protein, Fido domain"/>
    <property type="match status" value="1"/>
</dbReference>
<dbReference type="NCBIfam" id="TIGR01550">
    <property type="entry name" value="DOC_P1"/>
    <property type="match status" value="1"/>
</dbReference>
<evidence type="ECO:0000313" key="6">
    <source>
        <dbReference type="EMBL" id="MCS4156871.1"/>
    </source>
</evidence>
<accession>A0A9X2UK53</accession>
<dbReference type="Proteomes" id="UP001155040">
    <property type="component" value="Unassembled WGS sequence"/>
</dbReference>
<sequence>MDEPRWLTRKIVDAIHADQLKQHGGLPGARDEGAVESALARPKHLQTYGDDPSVHRLAAAYGAGLARNHGYRDGNKRTAFMAMYVFLRFNDQQVDAKEAVVVDLMKAVAQGDCEEEELTAWLDGHTVSIGAS</sequence>
<dbReference type="Proteomes" id="UP001155110">
    <property type="component" value="Unassembled WGS sequence"/>
</dbReference>
<evidence type="ECO:0000313" key="5">
    <source>
        <dbReference type="EMBL" id="MCS4120527.1"/>
    </source>
</evidence>
<organism evidence="4 7">
    <name type="scientific">Salinibacter ruber</name>
    <dbReference type="NCBI Taxonomy" id="146919"/>
    <lineage>
        <taxon>Bacteria</taxon>
        <taxon>Pseudomonadati</taxon>
        <taxon>Rhodothermota</taxon>
        <taxon>Rhodothermia</taxon>
        <taxon>Rhodothermales</taxon>
        <taxon>Salinibacteraceae</taxon>
        <taxon>Salinibacter</taxon>
    </lineage>
</organism>
<comment type="caution">
    <text evidence="4">The sequence shown here is derived from an EMBL/GenBank/DDBJ whole genome shotgun (WGS) entry which is preliminary data.</text>
</comment>
<dbReference type="EMBL" id="JANUBF010000007">
    <property type="protein sequence ID" value="MCS4036256.1"/>
    <property type="molecule type" value="Genomic_DNA"/>
</dbReference>
<evidence type="ECO:0000313" key="4">
    <source>
        <dbReference type="EMBL" id="MCS4036256.1"/>
    </source>
</evidence>
<dbReference type="EMBL" id="JANTZM010000003">
    <property type="protein sequence ID" value="MCS4156871.1"/>
    <property type="molecule type" value="Genomic_DNA"/>
</dbReference>
<reference evidence="4" key="1">
    <citation type="submission" date="2022-08" db="EMBL/GenBank/DDBJ databases">
        <title>Genomic Encyclopedia of Type Strains, Phase V (KMG-V): Genome sequencing to study the core and pangenomes of soil and plant-associated prokaryotes.</title>
        <authorList>
            <person name="Whitman W."/>
        </authorList>
    </citation>
    <scope>NUCLEOTIDE SEQUENCE</scope>
    <source>
        <strain evidence="2">0</strain>
        <strain evidence="3">SP2016B</strain>
        <strain evidence="6">SP3002</strain>
        <strain evidence="4">SP3012</strain>
        <strain evidence="5">SP3026</strain>
    </source>
</reference>
<dbReference type="EMBL" id="JANUAU010000007">
    <property type="protein sequence ID" value="MCS3678457.1"/>
    <property type="molecule type" value="Genomic_DNA"/>
</dbReference>